<dbReference type="InterPro" id="IPR050407">
    <property type="entry name" value="Geranylgeranyl_reductase"/>
</dbReference>
<organism evidence="2 3">
    <name type="scientific">Methanolapillus millepedarum</name>
    <dbReference type="NCBI Taxonomy" id="3028296"/>
    <lineage>
        <taxon>Archaea</taxon>
        <taxon>Methanobacteriati</taxon>
        <taxon>Methanobacteriota</taxon>
        <taxon>Stenosarchaea group</taxon>
        <taxon>Methanomicrobia</taxon>
        <taxon>Methanosarcinales</taxon>
        <taxon>Methanosarcinaceae</taxon>
        <taxon>Methanolapillus</taxon>
    </lineage>
</organism>
<sequence length="462" mass="50059">MDMECENEPECFDVIVIGGGPIGSTAARYAKLNGVSRVLMIEENSQVGIPVQCAGLLSVAALRESEVEPDDSFVLNSVIGADVYPPSGVRMQIKGKETMAYVVSRSAFDQKLAEMAEKSGVEIRLKTKAIGMKRGADPKKRTAVSDSKDNLKSADNLEMMTPKSNAPAQKKDVIDAEFEEQDGWILTVASSGVTQKMFSKIIIAADGANGRAAGWAGLLPCEKLLSGIQVDAEYESMDSDFVEVFVGSVAPGFFAWTIPMSDKSSRIGLAIDRDCAKKYSNDEKKANAKSFLTEFLARPEVAAKIKSEPMNLTAGNIPIGPMKKTYAEGFMVVGDAAGQCKPISGGGIYPGAVAAKIAGKVAAQAVLSNNFSEKKMSEYEKLWKKELKREFDIGMMAHGRREKMGDADMNAIFAELNDPEILAIINEYGDMDHPSVLIQKLMLSKHSWKMMKVFGAFLKSLI</sequence>
<evidence type="ECO:0008006" key="4">
    <source>
        <dbReference type="Google" id="ProtNLM"/>
    </source>
</evidence>
<evidence type="ECO:0000313" key="3">
    <source>
        <dbReference type="Proteomes" id="UP001303587"/>
    </source>
</evidence>
<dbReference type="Proteomes" id="UP001303587">
    <property type="component" value="Chromosome"/>
</dbReference>
<dbReference type="InterPro" id="IPR036188">
    <property type="entry name" value="FAD/NAD-bd_sf"/>
</dbReference>
<name>A0AA96VDT9_9EURY</name>
<dbReference type="PRINTS" id="PR00420">
    <property type="entry name" value="RNGMNOXGNASE"/>
</dbReference>
<keyword evidence="3" id="KW-1185">Reference proteome</keyword>
<protein>
    <recommendedName>
        <fullName evidence="4">NAD(P)/FAD-dependent oxidoreductase</fullName>
    </recommendedName>
</protein>
<proteinExistence type="predicted"/>
<reference evidence="2 3" key="1">
    <citation type="submission" date="2023-07" db="EMBL/GenBank/DDBJ databases">
        <title>Closed genoem sequence of Methanosarcinaceae archaeon Ac7.</title>
        <authorList>
            <person name="Poehlein A."/>
            <person name="Protasov E."/>
            <person name="Platt K."/>
            <person name="Reeh H."/>
            <person name="Daniel R."/>
            <person name="Brune A."/>
        </authorList>
    </citation>
    <scope>NUCLEOTIDE SEQUENCE [LARGE SCALE GENOMIC DNA]</scope>
    <source>
        <strain evidence="2 3">Ac7</strain>
    </source>
</reference>
<dbReference type="Gene3D" id="3.50.50.60">
    <property type="entry name" value="FAD/NAD(P)-binding domain"/>
    <property type="match status" value="2"/>
</dbReference>
<dbReference type="AlphaFoldDB" id="A0AA96VDT9"/>
<dbReference type="EMBL" id="CP131060">
    <property type="protein sequence ID" value="WNY24842.1"/>
    <property type="molecule type" value="Genomic_DNA"/>
</dbReference>
<evidence type="ECO:0000313" key="2">
    <source>
        <dbReference type="EMBL" id="WNY24842.1"/>
    </source>
</evidence>
<dbReference type="PANTHER" id="PTHR42685:SF18">
    <property type="entry name" value="DIGERANYLGERANYLGLYCEROPHOSPHOLIPID REDUCTASE"/>
    <property type="match status" value="1"/>
</dbReference>
<gene>
    <name evidence="2" type="ORF">MsAc7_03690</name>
</gene>
<feature type="region of interest" description="Disordered" evidence="1">
    <location>
        <begin position="134"/>
        <end position="156"/>
    </location>
</feature>
<accession>A0AA96VDT9</accession>
<dbReference type="SUPFAM" id="SSF51905">
    <property type="entry name" value="FAD/NAD(P)-binding domain"/>
    <property type="match status" value="1"/>
</dbReference>
<evidence type="ECO:0000256" key="1">
    <source>
        <dbReference type="SAM" id="MobiDB-lite"/>
    </source>
</evidence>
<dbReference type="PANTHER" id="PTHR42685">
    <property type="entry name" value="GERANYLGERANYL DIPHOSPHATE REDUCTASE"/>
    <property type="match status" value="1"/>
</dbReference>